<dbReference type="InterPro" id="IPR003439">
    <property type="entry name" value="ABC_transporter-like_ATP-bd"/>
</dbReference>
<evidence type="ECO:0000256" key="6">
    <source>
        <dbReference type="ARBA" id="ARBA00023136"/>
    </source>
</evidence>
<keyword evidence="5 8" id="KW-1133">Transmembrane helix</keyword>
<name>A0ABR1HAK9_9HYPO</name>
<dbReference type="CDD" id="cd18583">
    <property type="entry name" value="ABC_6TM_HMT1"/>
    <property type="match status" value="1"/>
</dbReference>
<evidence type="ECO:0000256" key="2">
    <source>
        <dbReference type="ARBA" id="ARBA00022692"/>
    </source>
</evidence>
<gene>
    <name evidence="11" type="ORF">QQX98_004179</name>
</gene>
<feature type="region of interest" description="Disordered" evidence="7">
    <location>
        <begin position="1"/>
        <end position="57"/>
    </location>
</feature>
<dbReference type="InterPro" id="IPR039421">
    <property type="entry name" value="Type_1_exporter"/>
</dbReference>
<keyword evidence="4" id="KW-0067">ATP-binding</keyword>
<dbReference type="InterPro" id="IPR036640">
    <property type="entry name" value="ABC1_TM_sf"/>
</dbReference>
<evidence type="ECO:0000313" key="12">
    <source>
        <dbReference type="Proteomes" id="UP001498476"/>
    </source>
</evidence>
<dbReference type="InterPro" id="IPR017871">
    <property type="entry name" value="ABC_transporter-like_CS"/>
</dbReference>
<dbReference type="SMART" id="SM00382">
    <property type="entry name" value="AAA"/>
    <property type="match status" value="1"/>
</dbReference>
<dbReference type="SUPFAM" id="SSF52540">
    <property type="entry name" value="P-loop containing nucleoside triphosphate hydrolases"/>
    <property type="match status" value="1"/>
</dbReference>
<reference evidence="11 12" key="1">
    <citation type="journal article" date="2025" name="Microbiol. Resour. Announc.">
        <title>Draft genome sequences for Neonectria magnoliae and Neonectria punicea, canker pathogens of Liriodendron tulipifera and Acer saccharum in West Virginia.</title>
        <authorList>
            <person name="Petronek H.M."/>
            <person name="Kasson M.T."/>
            <person name="Metheny A.M."/>
            <person name="Stauder C.M."/>
            <person name="Lovett B."/>
            <person name="Lynch S.C."/>
            <person name="Garnas J.R."/>
            <person name="Kasson L.R."/>
            <person name="Stajich J.E."/>
        </authorList>
    </citation>
    <scope>NUCLEOTIDE SEQUENCE [LARGE SCALE GENOMIC DNA]</scope>
    <source>
        <strain evidence="11 12">NRRL 64653</strain>
    </source>
</reference>
<evidence type="ECO:0000313" key="11">
    <source>
        <dbReference type="EMBL" id="KAK7418040.1"/>
    </source>
</evidence>
<feature type="transmembrane region" description="Helical" evidence="8">
    <location>
        <begin position="321"/>
        <end position="344"/>
    </location>
</feature>
<keyword evidence="3" id="KW-0547">Nucleotide-binding</keyword>
<dbReference type="InterPro" id="IPR011527">
    <property type="entry name" value="ABC1_TM_dom"/>
</dbReference>
<feature type="transmembrane region" description="Helical" evidence="8">
    <location>
        <begin position="237"/>
        <end position="256"/>
    </location>
</feature>
<dbReference type="Gene3D" id="3.40.50.300">
    <property type="entry name" value="P-loop containing nucleotide triphosphate hydrolases"/>
    <property type="match status" value="1"/>
</dbReference>
<dbReference type="Proteomes" id="UP001498476">
    <property type="component" value="Unassembled WGS sequence"/>
</dbReference>
<accession>A0ABR1HAK9</accession>
<evidence type="ECO:0008006" key="13">
    <source>
        <dbReference type="Google" id="ProtNLM"/>
    </source>
</evidence>
<dbReference type="Pfam" id="PF00664">
    <property type="entry name" value="ABC_membrane"/>
    <property type="match status" value="1"/>
</dbReference>
<dbReference type="Gene3D" id="1.20.1560.10">
    <property type="entry name" value="ABC transporter type 1, transmembrane domain"/>
    <property type="match status" value="1"/>
</dbReference>
<dbReference type="InterPro" id="IPR003593">
    <property type="entry name" value="AAA+_ATPase"/>
</dbReference>
<dbReference type="SUPFAM" id="SSF90123">
    <property type="entry name" value="ABC transporter transmembrane region"/>
    <property type="match status" value="1"/>
</dbReference>
<evidence type="ECO:0000259" key="10">
    <source>
        <dbReference type="PROSITE" id="PS50929"/>
    </source>
</evidence>
<evidence type="ECO:0000256" key="3">
    <source>
        <dbReference type="ARBA" id="ARBA00022741"/>
    </source>
</evidence>
<evidence type="ECO:0000259" key="9">
    <source>
        <dbReference type="PROSITE" id="PS50893"/>
    </source>
</evidence>
<feature type="domain" description="ABC transporter" evidence="9">
    <location>
        <begin position="416"/>
        <end position="650"/>
    </location>
</feature>
<proteinExistence type="predicted"/>
<dbReference type="Pfam" id="PF00005">
    <property type="entry name" value="ABC_tran"/>
    <property type="match status" value="1"/>
</dbReference>
<evidence type="ECO:0000256" key="8">
    <source>
        <dbReference type="SAM" id="Phobius"/>
    </source>
</evidence>
<dbReference type="EMBL" id="JAZAVJ010000051">
    <property type="protein sequence ID" value="KAK7418040.1"/>
    <property type="molecule type" value="Genomic_DNA"/>
</dbReference>
<keyword evidence="2 8" id="KW-0812">Transmembrane</keyword>
<dbReference type="PROSITE" id="PS00211">
    <property type="entry name" value="ABC_TRANSPORTER_1"/>
    <property type="match status" value="1"/>
</dbReference>
<dbReference type="PANTHER" id="PTHR24221">
    <property type="entry name" value="ATP-BINDING CASSETTE SUB-FAMILY B"/>
    <property type="match status" value="1"/>
</dbReference>
<evidence type="ECO:0000256" key="1">
    <source>
        <dbReference type="ARBA" id="ARBA00004141"/>
    </source>
</evidence>
<organism evidence="11 12">
    <name type="scientific">Neonectria punicea</name>
    <dbReference type="NCBI Taxonomy" id="979145"/>
    <lineage>
        <taxon>Eukaryota</taxon>
        <taxon>Fungi</taxon>
        <taxon>Dikarya</taxon>
        <taxon>Ascomycota</taxon>
        <taxon>Pezizomycotina</taxon>
        <taxon>Sordariomycetes</taxon>
        <taxon>Hypocreomycetidae</taxon>
        <taxon>Hypocreales</taxon>
        <taxon>Nectriaceae</taxon>
        <taxon>Neonectria</taxon>
    </lineage>
</organism>
<dbReference type="InterPro" id="IPR027417">
    <property type="entry name" value="P-loop_NTPase"/>
</dbReference>
<evidence type="ECO:0000256" key="7">
    <source>
        <dbReference type="SAM" id="MobiDB-lite"/>
    </source>
</evidence>
<protein>
    <recommendedName>
        <fullName evidence="13">ABC transporter</fullName>
    </recommendedName>
</protein>
<dbReference type="PROSITE" id="PS50893">
    <property type="entry name" value="ABC_TRANSPORTER_2"/>
    <property type="match status" value="1"/>
</dbReference>
<keyword evidence="12" id="KW-1185">Reference proteome</keyword>
<dbReference type="PROSITE" id="PS50929">
    <property type="entry name" value="ABC_TM1F"/>
    <property type="match status" value="1"/>
</dbReference>
<feature type="domain" description="ABC transmembrane type-1" evidence="10">
    <location>
        <begin position="101"/>
        <end position="382"/>
    </location>
</feature>
<evidence type="ECO:0000256" key="4">
    <source>
        <dbReference type="ARBA" id="ARBA00022840"/>
    </source>
</evidence>
<comment type="caution">
    <text evidence="11">The sequence shown here is derived from an EMBL/GenBank/DDBJ whole genome shotgun (WGS) entry which is preliminary data.</text>
</comment>
<feature type="compositionally biased region" description="Acidic residues" evidence="7">
    <location>
        <begin position="48"/>
        <end position="57"/>
    </location>
</feature>
<evidence type="ECO:0000256" key="5">
    <source>
        <dbReference type="ARBA" id="ARBA00022989"/>
    </source>
</evidence>
<dbReference type="PANTHER" id="PTHR24221:SF503">
    <property type="entry name" value="MITOCHONDRIAL POTASSIUM CHANNEL ATP-BINDING SUBUNIT"/>
    <property type="match status" value="1"/>
</dbReference>
<keyword evidence="6 8" id="KW-0472">Membrane</keyword>
<feature type="compositionally biased region" description="Polar residues" evidence="7">
    <location>
        <begin position="19"/>
        <end position="29"/>
    </location>
</feature>
<sequence>MTEEAQPFLEHQAEDSSQERINYGTQPLTGDSDAASYSGITEHHHEDDNDDSDEDEDADVKRLRAKRLKQTGGWWGYLKDFSIFIPYLVPRKDRKVQSCIVASLLCLAGKRALNVLVPRQIGIVTDKLLNHESPYGALVIWLLLTLSNDDFGLGLILALVKIPIQQFSYRQISNAAFNHVMNLSMEFHSDRDSAEVMKAIEQGGSLTNVLDTAIIDILPTFVDLTIAFGLLYWKFNILVSLAMLAASVAFVSLEVFTSNWNIENRRVSAKAQREEARVMHQAVQGWQTVVYFNMFGFESRRFGNAVESQLAANRNWSKRDAYVGAILEAMAPLTFFTLACLILYEISEGRASAGDFVFFIGYWEYLIYPLKYLSHNYRYLMSDLVDAERLLNLLQTKPTIVDKEGATPLGPIKGHVTFEEVFFSYDPRKPSIQGMNISAAPGETVALVGATGAGKSTIFKLLLRFYDVTSGRIAIDGQDIQDVTLSSLRDSLGVVPQDPLLFNASVMDNLRYACPSATDAQVFEACRAAAIHSKILTFADGYDTKVGEQGVKLSGGEIQRLAIARVFLKNPPILILDEATSAVDTGTEADIQDALDELRAERTTFLIAHRLSTVVDADQILVVDEGRVVESGTHSELLRLDTGTYKDLWLKQVGRVPEDSKS</sequence>
<comment type="subcellular location">
    <subcellularLocation>
        <location evidence="1">Membrane</location>
        <topology evidence="1">Multi-pass membrane protein</topology>
    </subcellularLocation>
</comment>